<evidence type="ECO:0000313" key="2">
    <source>
        <dbReference type="Proteomes" id="UP000004088"/>
    </source>
</evidence>
<evidence type="ECO:0000313" key="1">
    <source>
        <dbReference type="EMBL" id="EGC18140.1"/>
    </source>
</evidence>
<dbReference type="STRING" id="888741.HMPREF9098_0289"/>
<dbReference type="AlphaFoldDB" id="F0EWQ9"/>
<accession>F0EWQ9</accession>
<name>F0EWQ9_9NEIS</name>
<dbReference type="HOGENOM" id="CLU_975836_0_0_4"/>
<proteinExistence type="predicted"/>
<protein>
    <submittedName>
        <fullName evidence="1">Uncharacterized protein</fullName>
    </submittedName>
</protein>
<dbReference type="InterPro" id="IPR046026">
    <property type="entry name" value="DUF5984"/>
</dbReference>
<organism evidence="1 2">
    <name type="scientific">Kingella denitrificans ATCC 33394</name>
    <dbReference type="NCBI Taxonomy" id="888741"/>
    <lineage>
        <taxon>Bacteria</taxon>
        <taxon>Pseudomonadati</taxon>
        <taxon>Pseudomonadota</taxon>
        <taxon>Betaproteobacteria</taxon>
        <taxon>Neisseriales</taxon>
        <taxon>Neisseriaceae</taxon>
        <taxon>Kingella</taxon>
    </lineage>
</organism>
<sequence>MKVQAALKWFSGSLNNDGTPMPLFDFTLKNIEQALAFNDASPYWFWLTDGSYNICINGKRLLSYNPDCLTAEERAQVEQHAAANGLPAHEPDYYIVRLYEDLLSEALPYTWHNVGELAHQCLLNPTVDDLAGEARWNSVILDEDNDLLAKCLFPNGYLGSGYMLMPEFRVWRYADEIYIYWNGNRTNENGIPFFQHTGEAIFVISFDGFIHEVRDFHRRLMAAMAERIRQIQTDFPNFYPVVRPIVHQDGTPAGETVYDLAGLLAEHKEREQEFNQALQKKWPIHPDFEQANLRAGINLRQLLADHPHPIDIIRITSF</sequence>
<dbReference type="Pfam" id="PF19446">
    <property type="entry name" value="DUF5984"/>
    <property type="match status" value="1"/>
</dbReference>
<dbReference type="EMBL" id="AEWV01000006">
    <property type="protein sequence ID" value="EGC18140.1"/>
    <property type="molecule type" value="Genomic_DNA"/>
</dbReference>
<comment type="caution">
    <text evidence="1">The sequence shown here is derived from an EMBL/GenBank/DDBJ whole genome shotgun (WGS) entry which is preliminary data.</text>
</comment>
<dbReference type="Proteomes" id="UP000004088">
    <property type="component" value="Unassembled WGS sequence"/>
</dbReference>
<gene>
    <name evidence="1" type="ORF">HMPREF9098_0289</name>
</gene>
<keyword evidence="2" id="KW-1185">Reference proteome</keyword>
<reference evidence="1 2" key="1">
    <citation type="submission" date="2011-01" db="EMBL/GenBank/DDBJ databases">
        <authorList>
            <person name="Muzny D."/>
            <person name="Qin X."/>
            <person name="Deng J."/>
            <person name="Jiang H."/>
            <person name="Liu Y."/>
            <person name="Qu J."/>
            <person name="Song X.-Z."/>
            <person name="Zhang L."/>
            <person name="Thornton R."/>
            <person name="Coyle M."/>
            <person name="Francisco L."/>
            <person name="Jackson L."/>
            <person name="Javaid M."/>
            <person name="Korchina V."/>
            <person name="Kovar C."/>
            <person name="Mata R."/>
            <person name="Mathew T."/>
            <person name="Ngo R."/>
            <person name="Nguyen L."/>
            <person name="Nguyen N."/>
            <person name="Okwuonu G."/>
            <person name="Ongeri F."/>
            <person name="Pham C."/>
            <person name="Simmons D."/>
            <person name="Wilczek-Boney K."/>
            <person name="Hale W."/>
            <person name="Jakkamsetti A."/>
            <person name="Pham P."/>
            <person name="Ruth R."/>
            <person name="San Lucas F."/>
            <person name="Warren J."/>
            <person name="Zhang J."/>
            <person name="Zhao Z."/>
            <person name="Zhou C."/>
            <person name="Zhu D."/>
            <person name="Lee S."/>
            <person name="Bess C."/>
            <person name="Blankenburg K."/>
            <person name="Forbes L."/>
            <person name="Fu Q."/>
            <person name="Gubbala S."/>
            <person name="Hirani K."/>
            <person name="Jayaseelan J.C."/>
            <person name="Lara F."/>
            <person name="Munidasa M."/>
            <person name="Palculict T."/>
            <person name="Patil S."/>
            <person name="Pu L.-L."/>
            <person name="Saada N."/>
            <person name="Tang L."/>
            <person name="Weissenberger G."/>
            <person name="Zhu Y."/>
            <person name="Hemphill L."/>
            <person name="Shang Y."/>
            <person name="Youmans B."/>
            <person name="Ayvaz T."/>
            <person name="Ross M."/>
            <person name="Santibanez J."/>
            <person name="Aqrawi P."/>
            <person name="Gross S."/>
            <person name="Joshi V."/>
            <person name="Fowler G."/>
            <person name="Nazareth L."/>
            <person name="Reid J."/>
            <person name="Worley K."/>
            <person name="Petrosino J."/>
            <person name="Highlander S."/>
            <person name="Gibbs R."/>
        </authorList>
    </citation>
    <scope>NUCLEOTIDE SEQUENCE [LARGE SCALE GENOMIC DNA]</scope>
    <source>
        <strain evidence="1 2">ATCC 33394</strain>
    </source>
</reference>